<dbReference type="Proteomes" id="UP000500890">
    <property type="component" value="Chromosome"/>
</dbReference>
<dbReference type="GO" id="GO:0016740">
    <property type="term" value="F:transferase activity"/>
    <property type="evidence" value="ECO:0007669"/>
    <property type="project" value="UniProtKB-KW"/>
</dbReference>
<dbReference type="RefSeq" id="WP_166006462.1">
    <property type="nucleotide sequence ID" value="NZ_CP049886.1"/>
</dbReference>
<keyword evidence="2" id="KW-0808">Transferase</keyword>
<accession>A0A6G8AL99</accession>
<dbReference type="EMBL" id="CP049886">
    <property type="protein sequence ID" value="QIL45703.1"/>
    <property type="molecule type" value="Genomic_DNA"/>
</dbReference>
<name>A0A6G8AL99_9ENTE</name>
<sequence>MEANLKFDNKWLLQPIAGDTGQAYMGTSDNEKMFIKRNSPPFLAILSREGIAPKLMWTKRLGNGDVLTAQEWLDGDLLTSENLGNHLGVVQILQHLHGSENLADMLEKVGGKKMQPLDFLSSYITDLPFGLKDNKYLESILEYLEHYIPEPVPLSACHGDPIHNNWLQAADGHLYLVDWDSSMLADPASDLGTILGRYVDHDDWTTWLHQYGIPNNKENMDRIYWYCGMNFLLRIKHYYLQGNFKQVNKEIALLKKIFIY</sequence>
<dbReference type="Pfam" id="PF01636">
    <property type="entry name" value="APH"/>
    <property type="match status" value="1"/>
</dbReference>
<dbReference type="InterPro" id="IPR052077">
    <property type="entry name" value="CcrZ_PhaseVar_Mediator"/>
</dbReference>
<feature type="domain" description="Aminoglycoside phosphotransferase" evidence="1">
    <location>
        <begin position="42"/>
        <end position="219"/>
    </location>
</feature>
<proteinExistence type="predicted"/>
<dbReference type="PANTHER" id="PTHR40086:SF1">
    <property type="entry name" value="CELL CYCLE REGULATOR CCRZ"/>
    <property type="match status" value="1"/>
</dbReference>
<reference evidence="2 3" key="1">
    <citation type="submission" date="2020-03" db="EMBL/GenBank/DDBJ databases">
        <title>Vagococcus sp. nov., isolated from beetles.</title>
        <authorList>
            <person name="Hyun D.-W."/>
            <person name="Bae J.-W."/>
        </authorList>
    </citation>
    <scope>NUCLEOTIDE SEQUENCE [LARGE SCALE GENOMIC DNA]</scope>
    <source>
        <strain evidence="2 3">HDW17A</strain>
    </source>
</reference>
<dbReference type="InterPro" id="IPR002575">
    <property type="entry name" value="Aminoglycoside_PTrfase"/>
</dbReference>
<gene>
    <name evidence="2" type="ORF">G7081_00675</name>
</gene>
<evidence type="ECO:0000313" key="3">
    <source>
        <dbReference type="Proteomes" id="UP000500890"/>
    </source>
</evidence>
<dbReference type="SUPFAM" id="SSF56112">
    <property type="entry name" value="Protein kinase-like (PK-like)"/>
    <property type="match status" value="1"/>
</dbReference>
<dbReference type="KEGG" id="vah:G7081_00675"/>
<dbReference type="AlphaFoldDB" id="A0A6G8AL99"/>
<evidence type="ECO:0000259" key="1">
    <source>
        <dbReference type="Pfam" id="PF01636"/>
    </source>
</evidence>
<dbReference type="Gene3D" id="3.90.1200.10">
    <property type="match status" value="1"/>
</dbReference>
<organism evidence="2 3">
    <name type="scientific">Vagococcus coleopterorum</name>
    <dbReference type="NCBI Taxonomy" id="2714946"/>
    <lineage>
        <taxon>Bacteria</taxon>
        <taxon>Bacillati</taxon>
        <taxon>Bacillota</taxon>
        <taxon>Bacilli</taxon>
        <taxon>Lactobacillales</taxon>
        <taxon>Enterococcaceae</taxon>
        <taxon>Vagococcus</taxon>
    </lineage>
</organism>
<keyword evidence="3" id="KW-1185">Reference proteome</keyword>
<dbReference type="PANTHER" id="PTHR40086">
    <property type="entry name" value="PHOSPHOTRANSFERASE YTMP-RELATED"/>
    <property type="match status" value="1"/>
</dbReference>
<dbReference type="InterPro" id="IPR011009">
    <property type="entry name" value="Kinase-like_dom_sf"/>
</dbReference>
<protein>
    <submittedName>
        <fullName evidence="2">Phosphotransferase family protein</fullName>
    </submittedName>
</protein>
<evidence type="ECO:0000313" key="2">
    <source>
        <dbReference type="EMBL" id="QIL45703.1"/>
    </source>
</evidence>